<dbReference type="GO" id="GO:0016740">
    <property type="term" value="F:transferase activity"/>
    <property type="evidence" value="ECO:0007669"/>
    <property type="project" value="UniProtKB-KW"/>
</dbReference>
<reference evidence="3 4" key="1">
    <citation type="submission" date="2018-08" db="EMBL/GenBank/DDBJ databases">
        <title>Actinomadura jelena sp. nov., a novel Actinomycete isolated from soil in Chad.</title>
        <authorList>
            <person name="Shi L."/>
        </authorList>
    </citation>
    <scope>NUCLEOTIDE SEQUENCE [LARGE SCALE GENOMIC DNA]</scope>
    <source>
        <strain evidence="3 4">NEAU-G17</strain>
    </source>
</reference>
<dbReference type="AlphaFoldDB" id="A0A372JCV1"/>
<dbReference type="InterPro" id="IPR011009">
    <property type="entry name" value="Kinase-like_dom_sf"/>
</dbReference>
<feature type="region of interest" description="Disordered" evidence="1">
    <location>
        <begin position="62"/>
        <end position="87"/>
    </location>
</feature>
<gene>
    <name evidence="3" type="ORF">DZF91_31050</name>
</gene>
<dbReference type="InterPro" id="IPR002575">
    <property type="entry name" value="Aminoglycoside_PTrfase"/>
</dbReference>
<dbReference type="Proteomes" id="UP000261811">
    <property type="component" value="Unassembled WGS sequence"/>
</dbReference>
<dbReference type="SUPFAM" id="SSF56112">
    <property type="entry name" value="Protein kinase-like (PK-like)"/>
    <property type="match status" value="1"/>
</dbReference>
<accession>A0A372JCV1</accession>
<feature type="region of interest" description="Disordered" evidence="1">
    <location>
        <begin position="1"/>
        <end position="20"/>
    </location>
</feature>
<dbReference type="Gene3D" id="1.20.1270.170">
    <property type="match status" value="1"/>
</dbReference>
<protein>
    <submittedName>
        <fullName evidence="3">Aminoglycoside phosphotransferase</fullName>
    </submittedName>
</protein>
<dbReference type="OrthoDB" id="3837852at2"/>
<dbReference type="Gene3D" id="1.10.510.10">
    <property type="entry name" value="Transferase(Phosphotransferase) domain 1"/>
    <property type="match status" value="1"/>
</dbReference>
<name>A0A372JCV1_9ACTN</name>
<organism evidence="3 4">
    <name type="scientific">Actinomadura logoneensis</name>
    <dbReference type="NCBI Taxonomy" id="2293572"/>
    <lineage>
        <taxon>Bacteria</taxon>
        <taxon>Bacillati</taxon>
        <taxon>Actinomycetota</taxon>
        <taxon>Actinomycetes</taxon>
        <taxon>Streptosporangiales</taxon>
        <taxon>Thermomonosporaceae</taxon>
        <taxon>Actinomadura</taxon>
    </lineage>
</organism>
<evidence type="ECO:0000313" key="4">
    <source>
        <dbReference type="Proteomes" id="UP000261811"/>
    </source>
</evidence>
<keyword evidence="3" id="KW-0808">Transferase</keyword>
<evidence type="ECO:0000313" key="3">
    <source>
        <dbReference type="EMBL" id="RFU37790.1"/>
    </source>
</evidence>
<feature type="domain" description="Aminoglycoside phosphotransferase" evidence="2">
    <location>
        <begin position="97"/>
        <end position="339"/>
    </location>
</feature>
<proteinExistence type="predicted"/>
<dbReference type="Pfam" id="PF01636">
    <property type="entry name" value="APH"/>
    <property type="match status" value="1"/>
</dbReference>
<dbReference type="EMBL" id="QURH01000920">
    <property type="protein sequence ID" value="RFU37790.1"/>
    <property type="molecule type" value="Genomic_DNA"/>
</dbReference>
<sequence>MAVGLLAAAGLRSQPPRPNVAANRWAERGLEVRGRRRADAGGSLSWTVGERVASAAEHSFDRVQRGTEVPTSSRVQGDEPLPPRLPRRWGIEAVPEPLAGGRGRRWRLDADGASYLLREHGSPDRRRIGLRHEAMAALDAAGLPVLAPVPARNGRTLVVAGGRGYEVFPWASGRRRDGLELTFVQCERLGALLGRLHAELDRVTGPVQQSMLVPTSRAAEAMAAVDAALAGTSDDGTDFAALTVRRLRERRELLDEFADHQPPEIDTSTVGRLHGAFHQGHLRYGRSGEVSAVLGWDALTTGPLAGEVVGAAARLFACGDDRGLDLDRVQAFLRGHRSVVELDAGQIQSAVHRAWWERLCDVASLRRRYLGDEPSDGADAPTALVAWWSANLERTLDAFAVPYTEVPDDSPAYG</sequence>
<comment type="caution">
    <text evidence="3">The sequence shown here is derived from an EMBL/GenBank/DDBJ whole genome shotgun (WGS) entry which is preliminary data.</text>
</comment>
<keyword evidence="4" id="KW-1185">Reference proteome</keyword>
<dbReference type="Gene3D" id="3.30.200.70">
    <property type="match status" value="1"/>
</dbReference>
<evidence type="ECO:0000259" key="2">
    <source>
        <dbReference type="Pfam" id="PF01636"/>
    </source>
</evidence>
<evidence type="ECO:0000256" key="1">
    <source>
        <dbReference type="SAM" id="MobiDB-lite"/>
    </source>
</evidence>